<gene>
    <name evidence="1" type="ORF">GTH32_16820</name>
</gene>
<evidence type="ECO:0000313" key="2">
    <source>
        <dbReference type="Proteomes" id="UP000470213"/>
    </source>
</evidence>
<dbReference type="AlphaFoldDB" id="A0A7X5RMJ8"/>
<comment type="caution">
    <text evidence="1">The sequence shown here is derived from an EMBL/GenBank/DDBJ whole genome shotgun (WGS) entry which is preliminary data.</text>
</comment>
<organism evidence="1 2">
    <name type="scientific">Alteromonas profundi</name>
    <dbReference type="NCBI Taxonomy" id="2696062"/>
    <lineage>
        <taxon>Bacteria</taxon>
        <taxon>Pseudomonadati</taxon>
        <taxon>Pseudomonadota</taxon>
        <taxon>Gammaproteobacteria</taxon>
        <taxon>Alteromonadales</taxon>
        <taxon>Alteromonadaceae</taxon>
        <taxon>Alteromonas/Salinimonas group</taxon>
        <taxon>Alteromonas</taxon>
    </lineage>
</organism>
<sequence>MRFPHYGNYTLDISGNVLEVFATGAWNLKTAHMFVEEMHELTLRFKDKPWAALMDGRRWVLSTSECQQCLTEAIKVNISNGLRCSAYVLDSGMVKRAQLEHTHPAKDHSFALRGYERAYFTHYFEGLNYLHQHGFSPIKEIGDKG</sequence>
<dbReference type="Proteomes" id="UP000470213">
    <property type="component" value="Unassembled WGS sequence"/>
</dbReference>
<dbReference type="EMBL" id="JAAAWN010000029">
    <property type="protein sequence ID" value="NDV92834.1"/>
    <property type="molecule type" value="Genomic_DNA"/>
</dbReference>
<protein>
    <submittedName>
        <fullName evidence="1">Uncharacterized protein</fullName>
    </submittedName>
</protein>
<reference evidence="1 2" key="1">
    <citation type="submission" date="2020-01" db="EMBL/GenBank/DDBJ databases">
        <authorList>
            <person name="Chen J."/>
            <person name="Zhu S."/>
            <person name="Yang J."/>
        </authorList>
    </citation>
    <scope>NUCLEOTIDE SEQUENCE [LARGE SCALE GENOMIC DNA]</scope>
    <source>
        <strain evidence="1 2">345S023</strain>
    </source>
</reference>
<name>A0A7X5RMJ8_9ALTE</name>
<proteinExistence type="predicted"/>
<keyword evidence="2" id="KW-1185">Reference proteome</keyword>
<accession>A0A7X5RMJ8</accession>
<evidence type="ECO:0000313" key="1">
    <source>
        <dbReference type="EMBL" id="NDV92834.1"/>
    </source>
</evidence>
<dbReference type="RefSeq" id="WP_163087922.1">
    <property type="nucleotide sequence ID" value="NZ_JAAAWN010000029.1"/>
</dbReference>